<dbReference type="Pfam" id="PF13538">
    <property type="entry name" value="UvrD_C_2"/>
    <property type="match status" value="1"/>
</dbReference>
<feature type="domain" description="UvrD-like helicase C-terminal" evidence="2">
    <location>
        <begin position="575"/>
        <end position="624"/>
    </location>
</feature>
<dbReference type="GO" id="GO:0004386">
    <property type="term" value="F:helicase activity"/>
    <property type="evidence" value="ECO:0007669"/>
    <property type="project" value="UniProtKB-KW"/>
</dbReference>
<keyword evidence="3" id="KW-0378">Hydrolase</keyword>
<evidence type="ECO:0000313" key="3">
    <source>
        <dbReference type="EMBL" id="MFJ5445089.1"/>
    </source>
</evidence>
<gene>
    <name evidence="3" type="ORF">ACIKP9_02490</name>
</gene>
<reference evidence="3 4" key="1">
    <citation type="submission" date="2024-11" db="EMBL/GenBank/DDBJ databases">
        <authorList>
            <person name="Kaparullina E.N."/>
            <person name="Delegan Y.A."/>
            <person name="Doronina N.V."/>
        </authorList>
    </citation>
    <scope>NUCLEOTIDE SEQUENCE [LARGE SCALE GENOMIC DNA]</scope>
    <source>
        <strain evidence="3 4">7sh_L</strain>
    </source>
</reference>
<dbReference type="PANTHER" id="PTHR11070">
    <property type="entry name" value="UVRD / RECB / PCRA DNA HELICASE FAMILY MEMBER"/>
    <property type="match status" value="1"/>
</dbReference>
<evidence type="ECO:0000313" key="4">
    <source>
        <dbReference type="Proteomes" id="UP001617669"/>
    </source>
</evidence>
<dbReference type="InterPro" id="IPR027417">
    <property type="entry name" value="P-loop_NTPase"/>
</dbReference>
<sequence length="703" mass="79723">MEKVVSSARLKDDPVCRRIIDFLSQHTQRLELTNSILYYDFPLFRDYEDELYQPSLLLLDQKKGVVVIGKVDTAFDLPRSDFLLGEFYSLLFSKFLNSRQLRSSRTSLKFSPNVFLFLPGDDAGNIATENRVLSSLESLEAQLNELPDANLSEDDVKEIRSVIEGVKALTKATPRDVASDGSKPKALVLKALEDEIANFDAHQRQAALTVALGPQRIRGLAGSGKTIVLAWKAAHILLTNPDAKILFTFYTKSLYDLIRKQITRFYRHFKDSDPNWDNLHVLHAWGGTREAGVYYNSCIEHGVTPAKFSKNSPVSFKSICEDLLNKSPIKEKYDVVLVDEAQDLPESFFILLFYLARGGRDEKTIIWAYDEFQSIFEPRMRTPDELFGIDSDGQPRINLDRSAQSLGLSPYINNDQILYKCYRNPLDVLVCSHAVGLGIYGSQIVQMLQDKDHWSDMGYEVIEGDFTTGSRTVIKRPENNSPLSILQHETKGELIKWFLTDNFSLELDWIVQETQLLIQGGLLPDDILIISLDDRNAKTYFEGLSRRFSELGISTHNLSNNPFSSTQFKMEGRITLSTVHKAKGNEAAVVFATGIDALAFDLRGRKARNRIFTAFTRTKCWLRISGLTIAQGILNEINQALSNSPHLVFEWPDLRQVETIQRDMSSRQSKAKEFREKYLKAMADLGISEEEALSTFETTEKSE</sequence>
<keyword evidence="3" id="KW-0547">Nucleotide-binding</keyword>
<dbReference type="EMBL" id="JBIWXY010000001">
    <property type="protein sequence ID" value="MFJ5445089.1"/>
    <property type="molecule type" value="Genomic_DNA"/>
</dbReference>
<dbReference type="PANTHER" id="PTHR11070:SF2">
    <property type="entry name" value="ATP-DEPENDENT DNA HELICASE SRS2"/>
    <property type="match status" value="1"/>
</dbReference>
<keyword evidence="4" id="KW-1185">Reference proteome</keyword>
<keyword evidence="3" id="KW-0067">ATP-binding</keyword>
<evidence type="ECO:0000256" key="1">
    <source>
        <dbReference type="ARBA" id="ARBA00034923"/>
    </source>
</evidence>
<accession>A0ABW8GIS8</accession>
<dbReference type="SUPFAM" id="SSF52540">
    <property type="entry name" value="P-loop containing nucleoside triphosphate hydrolases"/>
    <property type="match status" value="1"/>
</dbReference>
<dbReference type="Gene3D" id="3.40.50.300">
    <property type="entry name" value="P-loop containing nucleotide triphosphate hydrolases"/>
    <property type="match status" value="2"/>
</dbReference>
<organism evidence="3 4">
    <name type="scientific">Methylobacillus methanolivorans</name>
    <dbReference type="NCBI Taxonomy" id="1848927"/>
    <lineage>
        <taxon>Bacteria</taxon>
        <taxon>Pseudomonadati</taxon>
        <taxon>Pseudomonadota</taxon>
        <taxon>Betaproteobacteria</taxon>
        <taxon>Nitrosomonadales</taxon>
        <taxon>Methylophilaceae</taxon>
        <taxon>Methylobacillus</taxon>
    </lineage>
</organism>
<protein>
    <recommendedName>
        <fullName evidence="1">DNA 3'-5' helicase II</fullName>
    </recommendedName>
</protein>
<dbReference type="Proteomes" id="UP001617669">
    <property type="component" value="Unassembled WGS sequence"/>
</dbReference>
<evidence type="ECO:0000259" key="2">
    <source>
        <dbReference type="Pfam" id="PF13538"/>
    </source>
</evidence>
<dbReference type="InterPro" id="IPR000212">
    <property type="entry name" value="DNA_helicase_UvrD/REP"/>
</dbReference>
<comment type="caution">
    <text evidence="3">The sequence shown here is derived from an EMBL/GenBank/DDBJ whole genome shotgun (WGS) entry which is preliminary data.</text>
</comment>
<proteinExistence type="predicted"/>
<name>A0ABW8GIS8_9PROT</name>
<dbReference type="InterPro" id="IPR027785">
    <property type="entry name" value="UvrD-like_helicase_C"/>
</dbReference>
<dbReference type="RefSeq" id="WP_400878863.1">
    <property type="nucleotide sequence ID" value="NZ_JBIWXY010000001.1"/>
</dbReference>
<keyword evidence="3" id="KW-0347">Helicase</keyword>